<feature type="transmembrane region" description="Helical" evidence="1">
    <location>
        <begin position="225"/>
        <end position="248"/>
    </location>
</feature>
<protein>
    <submittedName>
        <fullName evidence="3">Probable transmembrane protein</fullName>
    </submittedName>
</protein>
<dbReference type="Pfam" id="PF04892">
    <property type="entry name" value="VanZ"/>
    <property type="match status" value="1"/>
</dbReference>
<dbReference type="PANTHER" id="PTHR28008:SF1">
    <property type="entry name" value="DOMAIN PROTEIN, PUTATIVE (AFU_ORTHOLOGUE AFUA_3G10980)-RELATED"/>
    <property type="match status" value="1"/>
</dbReference>
<feature type="domain" description="VanZ-like" evidence="2">
    <location>
        <begin position="18"/>
        <end position="124"/>
    </location>
</feature>
<evidence type="ECO:0000259" key="2">
    <source>
        <dbReference type="Pfam" id="PF04892"/>
    </source>
</evidence>
<feature type="transmembrane region" description="Helical" evidence="1">
    <location>
        <begin position="76"/>
        <end position="95"/>
    </location>
</feature>
<feature type="transmembrane region" description="Helical" evidence="1">
    <location>
        <begin position="317"/>
        <end position="338"/>
    </location>
</feature>
<reference evidence="3 4" key="1">
    <citation type="journal article" date="2019" name="Front. Microbiol.">
        <title>Genomes of Neutrophilic Sulfur-Oxidizing Chemolithoautotrophs Representing 9 Proteobacterial Species From 8 Genera.</title>
        <authorList>
            <person name="Watanabe T."/>
            <person name="Kojima H."/>
            <person name="Umezawa K."/>
            <person name="Hori C."/>
            <person name="Takasuka T.E."/>
            <person name="Kato Y."/>
            <person name="Fukui M."/>
        </authorList>
    </citation>
    <scope>NUCLEOTIDE SEQUENCE [LARGE SCALE GENOMIC DNA]</scope>
    <source>
        <strain evidence="3 4">TTN</strain>
    </source>
</reference>
<keyword evidence="1 3" id="KW-0812">Transmembrane</keyword>
<accession>A0A401JCD5</accession>
<dbReference type="PANTHER" id="PTHR28008">
    <property type="entry name" value="DOMAIN PROTEIN, PUTATIVE (AFU_ORTHOLOGUE AFUA_3G10980)-RELATED"/>
    <property type="match status" value="1"/>
</dbReference>
<name>A0A401JCD5_9PROT</name>
<dbReference type="EMBL" id="BGOW01000010">
    <property type="protein sequence ID" value="GBL45345.1"/>
    <property type="molecule type" value="Genomic_DNA"/>
</dbReference>
<proteinExistence type="predicted"/>
<keyword evidence="4" id="KW-1185">Reference proteome</keyword>
<dbReference type="InterPro" id="IPR006976">
    <property type="entry name" value="VanZ-like"/>
</dbReference>
<evidence type="ECO:0000313" key="3">
    <source>
        <dbReference type="EMBL" id="GBL45345.1"/>
    </source>
</evidence>
<comment type="caution">
    <text evidence="3">The sequence shown here is derived from an EMBL/GenBank/DDBJ whole genome shotgun (WGS) entry which is preliminary data.</text>
</comment>
<feature type="transmembrane region" description="Helical" evidence="1">
    <location>
        <begin position="49"/>
        <end position="69"/>
    </location>
</feature>
<feature type="transmembrane region" description="Helical" evidence="1">
    <location>
        <begin position="254"/>
        <end position="272"/>
    </location>
</feature>
<sequence length="348" mass="38407">MRLGALLLYVLLIGYGSLYPFSGWRASLNGSLAFLSAPWPHHITRTDLITNILAYLPLGYLLAAWLRLYLSRWRTVLWAILATSLFSLLMEWSQTFLPGRIAATQDIAANVTGAMVGVMLYRLLQESKWPGHLLPGWRGRWLAPGLWSNFGLLMLALWGLSQLSLDVPSLVAGNLKTHFVPFWEIPGNDGYRFHLLHALIFGLEGALASLLIASLMRHPPRKLSGWAAIFGFVLVCKLLAAALLLKGWVLPRLLSAEMVSGMVLAALLIFWARREPAGLHAQFLALLLTLAGALQFLLHSNAMRAFSGGSGAIPLNITALAAWVALVWPALVLILLWLHPRPLARRVP</sequence>
<dbReference type="Proteomes" id="UP000286806">
    <property type="component" value="Unassembled WGS sequence"/>
</dbReference>
<feature type="transmembrane region" description="Helical" evidence="1">
    <location>
        <begin position="145"/>
        <end position="165"/>
    </location>
</feature>
<dbReference type="AlphaFoldDB" id="A0A401JCD5"/>
<feature type="transmembrane region" description="Helical" evidence="1">
    <location>
        <begin position="107"/>
        <end position="124"/>
    </location>
</feature>
<evidence type="ECO:0000256" key="1">
    <source>
        <dbReference type="SAM" id="Phobius"/>
    </source>
</evidence>
<organism evidence="3 4">
    <name type="scientific">Sulfuriferula multivorans</name>
    <dbReference type="NCBI Taxonomy" id="1559896"/>
    <lineage>
        <taxon>Bacteria</taxon>
        <taxon>Pseudomonadati</taxon>
        <taxon>Pseudomonadota</taxon>
        <taxon>Betaproteobacteria</taxon>
        <taxon>Nitrosomonadales</taxon>
        <taxon>Sulfuricellaceae</taxon>
        <taxon>Sulfuriferula</taxon>
    </lineage>
</organism>
<dbReference type="NCBIfam" id="NF037970">
    <property type="entry name" value="vanZ_1"/>
    <property type="match status" value="1"/>
</dbReference>
<keyword evidence="1" id="KW-1133">Transmembrane helix</keyword>
<evidence type="ECO:0000313" key="4">
    <source>
        <dbReference type="Proteomes" id="UP000286806"/>
    </source>
</evidence>
<gene>
    <name evidence="3" type="ORF">SFMTTN_1152</name>
</gene>
<keyword evidence="1" id="KW-0472">Membrane</keyword>
<feature type="transmembrane region" description="Helical" evidence="1">
    <location>
        <begin position="191"/>
        <end position="213"/>
    </location>
</feature>
<feature type="transmembrane region" description="Helical" evidence="1">
    <location>
        <begin position="279"/>
        <end position="297"/>
    </location>
</feature>